<keyword evidence="3" id="KW-1185">Reference proteome</keyword>
<evidence type="ECO:0000313" key="3">
    <source>
        <dbReference type="Proteomes" id="UP000238937"/>
    </source>
</evidence>
<protein>
    <submittedName>
        <fullName evidence="2">Uncharacterized protein</fullName>
    </submittedName>
</protein>
<accession>A0A2T1G722</accession>
<dbReference type="SMART" id="SM00028">
    <property type="entry name" value="TPR"/>
    <property type="match status" value="3"/>
</dbReference>
<organism evidence="2 3">
    <name type="scientific">Chamaesiphon polymorphus CCALA 037</name>
    <dbReference type="NCBI Taxonomy" id="2107692"/>
    <lineage>
        <taxon>Bacteria</taxon>
        <taxon>Bacillati</taxon>
        <taxon>Cyanobacteriota</taxon>
        <taxon>Cyanophyceae</taxon>
        <taxon>Gomontiellales</taxon>
        <taxon>Chamaesiphonaceae</taxon>
        <taxon>Chamaesiphon</taxon>
    </lineage>
</organism>
<dbReference type="SUPFAM" id="SSF48452">
    <property type="entry name" value="TPR-like"/>
    <property type="match status" value="1"/>
</dbReference>
<reference evidence="2 3" key="1">
    <citation type="submission" date="2018-03" db="EMBL/GenBank/DDBJ databases">
        <title>The ancient ancestry and fast evolution of plastids.</title>
        <authorList>
            <person name="Moore K.R."/>
            <person name="Magnabosco C."/>
            <person name="Momper L."/>
            <person name="Gold D.A."/>
            <person name="Bosak T."/>
            <person name="Fournier G.P."/>
        </authorList>
    </citation>
    <scope>NUCLEOTIDE SEQUENCE [LARGE SCALE GENOMIC DNA]</scope>
    <source>
        <strain evidence="2 3">CCALA 037</strain>
    </source>
</reference>
<dbReference type="OrthoDB" id="442451at2"/>
<proteinExistence type="predicted"/>
<dbReference type="EMBL" id="PVWO01000311">
    <property type="protein sequence ID" value="PSB52976.1"/>
    <property type="molecule type" value="Genomic_DNA"/>
</dbReference>
<gene>
    <name evidence="2" type="ORF">C7B77_19965</name>
</gene>
<evidence type="ECO:0000256" key="1">
    <source>
        <dbReference type="PROSITE-ProRule" id="PRU00339"/>
    </source>
</evidence>
<dbReference type="Gene3D" id="1.25.40.10">
    <property type="entry name" value="Tetratricopeptide repeat domain"/>
    <property type="match status" value="1"/>
</dbReference>
<evidence type="ECO:0000313" key="2">
    <source>
        <dbReference type="EMBL" id="PSB52976.1"/>
    </source>
</evidence>
<dbReference type="PROSITE" id="PS50005">
    <property type="entry name" value="TPR"/>
    <property type="match status" value="1"/>
</dbReference>
<dbReference type="Proteomes" id="UP000238937">
    <property type="component" value="Unassembled WGS sequence"/>
</dbReference>
<dbReference type="AlphaFoldDB" id="A0A2T1G722"/>
<dbReference type="RefSeq" id="WP_106308870.1">
    <property type="nucleotide sequence ID" value="NZ_PVWO01000311.1"/>
</dbReference>
<keyword evidence="1" id="KW-0802">TPR repeat</keyword>
<dbReference type="InterPro" id="IPR011990">
    <property type="entry name" value="TPR-like_helical_dom_sf"/>
</dbReference>
<dbReference type="InterPro" id="IPR019734">
    <property type="entry name" value="TPR_rpt"/>
</dbReference>
<name>A0A2T1G722_9CYAN</name>
<feature type="repeat" description="TPR" evidence="1">
    <location>
        <begin position="202"/>
        <end position="235"/>
    </location>
</feature>
<sequence length="770" mass="89205">MLILFLFVIIIGAIFIAIVISSELSKLTEIFNRAEAVKNQDRGNPLERDRLEQSVKLYEQCNRLVMKSPWLQIAANFKIVDKNTYLNTITRLDREIERRQHFKVLYYQGKKQIDDKYFDLALANFSQAQQLFNTDEIALLIIQCDSQLEVQKKYELVLNRAKILAREGKFQLAVDLLKPTLIDFDRIDGATLLNKLKQAFEAKQRFAKGLQLERSGKLNDAKNYYQQVLDIAPDLTECQIRLAIVAIKSGDVSEVLSYLDNIDGERAAYLRGFACVIQSNWRQADKEWHSLLHPEVKSQRQHLKTLARQDRLLTMQKIEQFVDDGDLDRAKQTSLQFISKFGVDPLVENNLYGHIQPLLETHIWKTQDWSLITTTAEQFWLESQDMSSLHNWAVASYYQAHQDPDKIADLIIAWSTALANIDRDPALKDVPWFPNLPPDLAQIAINLIELLEKLIDPIKDKNLGRYLQLRDLYRWQIVALHLTKNLPHTQVRVNQILMLPGSYQRHAHTLPQSELPDESWCRLYTNWGPAVAACIEGDTNRGLQIQPQTKPVSVAEKSAKSFITYHEGCYYLQQYNWRKAIEPFKQVRSEINNFPKSIDEIDRLCGKQRQEIDKFEEHLEFAQFWYDLVASKTAGSYLAEYKAMQVSGKLAEEQITLNEGLNQLLQLKKIDDTNPVVLDTIDKIEIVQETNNIIDLIKQNRLEEAVRRAKFSTRQEVKYRIAEILIDASIAGARNRRSSREEILQLVSWAQEICPYEPTFMEVYHSLGLN</sequence>
<comment type="caution">
    <text evidence="2">The sequence shown here is derived from an EMBL/GenBank/DDBJ whole genome shotgun (WGS) entry which is preliminary data.</text>
</comment>